<evidence type="ECO:0000313" key="9">
    <source>
        <dbReference type="EMBL" id="KDQ18683.1"/>
    </source>
</evidence>
<protein>
    <recommendedName>
        <fullName evidence="11">Carrier domain-containing protein</fullName>
    </recommendedName>
</protein>
<dbReference type="InterPro" id="IPR020841">
    <property type="entry name" value="PKS_Beta-ketoAc_synthase_dom"/>
</dbReference>
<dbReference type="Pfam" id="PF00550">
    <property type="entry name" value="PP-binding"/>
    <property type="match status" value="1"/>
</dbReference>
<dbReference type="CDD" id="cd00833">
    <property type="entry name" value="PKS"/>
    <property type="match status" value="1"/>
</dbReference>
<dbReference type="CDD" id="cd02440">
    <property type="entry name" value="AdoMet_MTases"/>
    <property type="match status" value="1"/>
</dbReference>
<evidence type="ECO:0000259" key="7">
    <source>
        <dbReference type="PROSITE" id="PS52004"/>
    </source>
</evidence>
<dbReference type="SUPFAM" id="SSF53901">
    <property type="entry name" value="Thiolase-like"/>
    <property type="match status" value="1"/>
</dbReference>
<dbReference type="PANTHER" id="PTHR43775:SF37">
    <property type="entry name" value="SI:DKEY-61P9.11"/>
    <property type="match status" value="1"/>
</dbReference>
<keyword evidence="5" id="KW-0511">Multifunctional enzyme</keyword>
<dbReference type="Proteomes" id="UP000027195">
    <property type="component" value="Unassembled WGS sequence"/>
</dbReference>
<reference evidence="10" key="1">
    <citation type="journal article" date="2014" name="Proc. Natl. Acad. Sci. U.S.A.">
        <title>Extensive sampling of basidiomycete genomes demonstrates inadequacy of the white-rot/brown-rot paradigm for wood decay fungi.</title>
        <authorList>
            <person name="Riley R."/>
            <person name="Salamov A.A."/>
            <person name="Brown D.W."/>
            <person name="Nagy L.G."/>
            <person name="Floudas D."/>
            <person name="Held B.W."/>
            <person name="Levasseur A."/>
            <person name="Lombard V."/>
            <person name="Morin E."/>
            <person name="Otillar R."/>
            <person name="Lindquist E.A."/>
            <person name="Sun H."/>
            <person name="LaButti K.M."/>
            <person name="Schmutz J."/>
            <person name="Jabbour D."/>
            <person name="Luo H."/>
            <person name="Baker S.E."/>
            <person name="Pisabarro A.G."/>
            <person name="Walton J.D."/>
            <person name="Blanchette R.A."/>
            <person name="Henrissat B."/>
            <person name="Martin F."/>
            <person name="Cullen D."/>
            <person name="Hibbett D.S."/>
            <person name="Grigoriev I.V."/>
        </authorList>
    </citation>
    <scope>NUCLEOTIDE SEQUENCE [LARGE SCALE GENOMIC DNA]</scope>
    <source>
        <strain evidence="10">FD-172 SS1</strain>
    </source>
</reference>
<dbReference type="InterPro" id="IPR020807">
    <property type="entry name" value="PKS_DH"/>
</dbReference>
<dbReference type="Pfam" id="PF00109">
    <property type="entry name" value="ketoacyl-synt"/>
    <property type="match status" value="1"/>
</dbReference>
<evidence type="ECO:0000256" key="3">
    <source>
        <dbReference type="ARBA" id="ARBA00022679"/>
    </source>
</evidence>
<dbReference type="InParanoid" id="A0A067MSG7"/>
<evidence type="ECO:0000259" key="8">
    <source>
        <dbReference type="PROSITE" id="PS52019"/>
    </source>
</evidence>
<dbReference type="GO" id="GO:0004312">
    <property type="term" value="F:fatty acid synthase activity"/>
    <property type="evidence" value="ECO:0007669"/>
    <property type="project" value="TreeGrafter"/>
</dbReference>
<organism evidence="9 10">
    <name type="scientific">Botryobasidium botryosum (strain FD-172 SS1)</name>
    <dbReference type="NCBI Taxonomy" id="930990"/>
    <lineage>
        <taxon>Eukaryota</taxon>
        <taxon>Fungi</taxon>
        <taxon>Dikarya</taxon>
        <taxon>Basidiomycota</taxon>
        <taxon>Agaricomycotina</taxon>
        <taxon>Agaricomycetes</taxon>
        <taxon>Cantharellales</taxon>
        <taxon>Botryobasidiaceae</taxon>
        <taxon>Botryobasidium</taxon>
    </lineage>
</organism>
<dbReference type="Gene3D" id="3.40.366.10">
    <property type="entry name" value="Malonyl-Coenzyme A Acyl Carrier Protein, domain 2"/>
    <property type="match status" value="1"/>
</dbReference>
<evidence type="ECO:0008006" key="11">
    <source>
        <dbReference type="Google" id="ProtNLM"/>
    </source>
</evidence>
<dbReference type="Pfam" id="PF00975">
    <property type="entry name" value="Thioesterase"/>
    <property type="match status" value="1"/>
</dbReference>
<dbReference type="SMART" id="SM00822">
    <property type="entry name" value="PKS_KR"/>
    <property type="match status" value="1"/>
</dbReference>
<dbReference type="Pfam" id="PF02801">
    <property type="entry name" value="Ketoacyl-synt_C"/>
    <property type="match status" value="1"/>
</dbReference>
<dbReference type="InterPro" id="IPR016035">
    <property type="entry name" value="Acyl_Trfase/lysoPLipase"/>
</dbReference>
<evidence type="ECO:0000256" key="2">
    <source>
        <dbReference type="ARBA" id="ARBA00022553"/>
    </source>
</evidence>
<dbReference type="PANTHER" id="PTHR43775">
    <property type="entry name" value="FATTY ACID SYNTHASE"/>
    <property type="match status" value="1"/>
</dbReference>
<feature type="active site" description="Proton donor; for dehydratase activity" evidence="6">
    <location>
        <position position="1124"/>
    </location>
</feature>
<dbReference type="InterPro" id="IPR050091">
    <property type="entry name" value="PKS_NRPS_Biosynth_Enz"/>
</dbReference>
<dbReference type="GO" id="GO:0004315">
    <property type="term" value="F:3-oxoacyl-[acyl-carrier-protein] synthase activity"/>
    <property type="evidence" value="ECO:0007669"/>
    <property type="project" value="InterPro"/>
</dbReference>
<dbReference type="InterPro" id="IPR032821">
    <property type="entry name" value="PKS_assoc"/>
</dbReference>
<evidence type="ECO:0000256" key="1">
    <source>
        <dbReference type="ARBA" id="ARBA00022450"/>
    </source>
</evidence>
<dbReference type="EMBL" id="KL198021">
    <property type="protein sequence ID" value="KDQ18683.1"/>
    <property type="molecule type" value="Genomic_DNA"/>
</dbReference>
<dbReference type="STRING" id="930990.A0A067MSG7"/>
<dbReference type="InterPro" id="IPR014031">
    <property type="entry name" value="Ketoacyl_synth_C"/>
</dbReference>
<dbReference type="Pfam" id="PF08659">
    <property type="entry name" value="KR"/>
    <property type="match status" value="1"/>
</dbReference>
<dbReference type="SUPFAM" id="SSF55048">
    <property type="entry name" value="Probable ACP-binding domain of malonyl-CoA ACP transacylase"/>
    <property type="match status" value="1"/>
</dbReference>
<evidence type="ECO:0000256" key="5">
    <source>
        <dbReference type="ARBA" id="ARBA00023268"/>
    </source>
</evidence>
<keyword evidence="3" id="KW-0808">Transferase</keyword>
<dbReference type="InterPro" id="IPR006162">
    <property type="entry name" value="Ppantetheine_attach_site"/>
</dbReference>
<dbReference type="InterPro" id="IPR029058">
    <property type="entry name" value="AB_hydrolase_fold"/>
</dbReference>
<dbReference type="InterPro" id="IPR029063">
    <property type="entry name" value="SAM-dependent_MTases_sf"/>
</dbReference>
<dbReference type="InterPro" id="IPR013968">
    <property type="entry name" value="PKS_KR"/>
</dbReference>
<dbReference type="SUPFAM" id="SSF53474">
    <property type="entry name" value="alpha/beta-Hydrolases"/>
    <property type="match status" value="1"/>
</dbReference>
<dbReference type="PROSITE" id="PS00606">
    <property type="entry name" value="KS3_1"/>
    <property type="match status" value="1"/>
</dbReference>
<evidence type="ECO:0000256" key="4">
    <source>
        <dbReference type="ARBA" id="ARBA00023026"/>
    </source>
</evidence>
<dbReference type="PROSITE" id="PS52004">
    <property type="entry name" value="KS3_2"/>
    <property type="match status" value="1"/>
</dbReference>
<gene>
    <name evidence="9" type="ORF">BOTBODRAFT_154644</name>
</gene>
<dbReference type="SUPFAM" id="SSF52151">
    <property type="entry name" value="FabD/lysophospholipase-like"/>
    <property type="match status" value="1"/>
</dbReference>
<dbReference type="Pfam" id="PF21089">
    <property type="entry name" value="PKS_DH_N"/>
    <property type="match status" value="1"/>
</dbReference>
<name>A0A067MSG7_BOTB1</name>
<dbReference type="InterPro" id="IPR036736">
    <property type="entry name" value="ACP-like_sf"/>
</dbReference>
<dbReference type="Gene3D" id="1.10.1200.10">
    <property type="entry name" value="ACP-like"/>
    <property type="match status" value="1"/>
</dbReference>
<dbReference type="Gene3D" id="3.40.47.10">
    <property type="match status" value="1"/>
</dbReference>
<dbReference type="InterPro" id="IPR049551">
    <property type="entry name" value="PKS_DH_C"/>
</dbReference>
<dbReference type="InterPro" id="IPR014043">
    <property type="entry name" value="Acyl_transferase_dom"/>
</dbReference>
<feature type="domain" description="Ketosynthase family 3 (KS3)" evidence="7">
    <location>
        <begin position="42"/>
        <end position="459"/>
    </location>
</feature>
<dbReference type="Pfam" id="PF14765">
    <property type="entry name" value="PS-DH"/>
    <property type="match status" value="1"/>
</dbReference>
<dbReference type="InterPro" id="IPR036291">
    <property type="entry name" value="NAD(P)-bd_dom_sf"/>
</dbReference>
<dbReference type="HOGENOM" id="CLU_000022_31_0_1"/>
<evidence type="ECO:0000313" key="10">
    <source>
        <dbReference type="Proteomes" id="UP000027195"/>
    </source>
</evidence>
<dbReference type="GO" id="GO:0044550">
    <property type="term" value="P:secondary metabolite biosynthetic process"/>
    <property type="evidence" value="ECO:0007669"/>
    <property type="project" value="UniProtKB-ARBA"/>
</dbReference>
<dbReference type="Gene3D" id="3.40.50.1820">
    <property type="entry name" value="alpha/beta hydrolase"/>
    <property type="match status" value="1"/>
</dbReference>
<feature type="domain" description="PKS/mFAS DH" evidence="8">
    <location>
        <begin position="928"/>
        <end position="1214"/>
    </location>
</feature>
<dbReference type="SUPFAM" id="SSF53335">
    <property type="entry name" value="S-adenosyl-L-methionine-dependent methyltransferases"/>
    <property type="match status" value="1"/>
</dbReference>
<dbReference type="Gene3D" id="3.40.50.150">
    <property type="entry name" value="Vaccinia Virus protein VP39"/>
    <property type="match status" value="1"/>
</dbReference>
<dbReference type="SUPFAM" id="SSF51735">
    <property type="entry name" value="NAD(P)-binding Rossmann-fold domains"/>
    <property type="match status" value="1"/>
</dbReference>
<dbReference type="PROSITE" id="PS52019">
    <property type="entry name" value="PKS_MFAS_DH"/>
    <property type="match status" value="1"/>
</dbReference>
<proteinExistence type="predicted"/>
<dbReference type="InterPro" id="IPR016036">
    <property type="entry name" value="Malonyl_transacylase_ACP-bd"/>
</dbReference>
<feature type="region of interest" description="N-terminal hotdog fold" evidence="6">
    <location>
        <begin position="928"/>
        <end position="1053"/>
    </location>
</feature>
<dbReference type="InterPro" id="IPR014030">
    <property type="entry name" value="Ketoacyl_synth_N"/>
</dbReference>
<feature type="active site" description="Proton acceptor; for dehydratase activity" evidence="6">
    <location>
        <position position="959"/>
    </location>
</feature>
<keyword evidence="4" id="KW-0843">Virulence</keyword>
<dbReference type="InterPro" id="IPR018201">
    <property type="entry name" value="Ketoacyl_synth_AS"/>
</dbReference>
<dbReference type="GO" id="GO:0006633">
    <property type="term" value="P:fatty acid biosynthetic process"/>
    <property type="evidence" value="ECO:0007669"/>
    <property type="project" value="InterPro"/>
</dbReference>
<dbReference type="InterPro" id="IPR049900">
    <property type="entry name" value="PKS_mFAS_DH"/>
</dbReference>
<dbReference type="InterPro" id="IPR016039">
    <property type="entry name" value="Thiolase-like"/>
</dbReference>
<dbReference type="Pfam" id="PF00698">
    <property type="entry name" value="Acyl_transf_1"/>
    <property type="match status" value="1"/>
</dbReference>
<feature type="region of interest" description="C-terminal hotdog fold" evidence="6">
    <location>
        <begin position="1066"/>
        <end position="1214"/>
    </location>
</feature>
<dbReference type="InterPro" id="IPR057326">
    <property type="entry name" value="KR_dom"/>
</dbReference>
<dbReference type="Gene3D" id="3.10.129.110">
    <property type="entry name" value="Polyketide synthase dehydratase"/>
    <property type="match status" value="1"/>
</dbReference>
<dbReference type="Pfam" id="PF16197">
    <property type="entry name" value="KAsynt_C_assoc"/>
    <property type="match status" value="1"/>
</dbReference>
<keyword evidence="1" id="KW-0596">Phosphopantetheine</keyword>
<dbReference type="SMART" id="SM00825">
    <property type="entry name" value="PKS_KS"/>
    <property type="match status" value="1"/>
</dbReference>
<dbReference type="Pfam" id="PF13489">
    <property type="entry name" value="Methyltransf_23"/>
    <property type="match status" value="1"/>
</dbReference>
<keyword evidence="10" id="KW-1185">Reference proteome</keyword>
<sequence>MKMSEIDGRAPLGAGFCNASASCLPEINAEDATSVHISESTKPSIAIVGISTALPSGEYSESNLDTDAFWDFLMNKGQAYEKIPQDRFNIDAWKGNTLGAIRTTRGAFLKNATSFDHVELGVSAKDIKVMSPSTRKLIELGFLAVLDSGIDVRGRPVGCYMSGTNEGIIDQDEYDPNGSFANIPTMIANRVSYALDINGPSVSLDTACSSSLTAMHLAVQALNNGECEAALVGGCQYNYNIREWLQYSQGGVLAPDGTCKPFDASGNGFARGEGAVVVVVKRLADAVKDNDHIYATILGSAINSAGSGSPVGVPVGSAQKDCIRKAYAQTDRQPQEADFVELHATGTSAGDPVETNAVGETFARDGELTIGSLKGNMGHLEITAFLASLVKVCLILKNGVIPPNVNFQSPNLSIKWDEYKLRVPTEPTPLSCRSPSGKALISMSSFGIGGSNGHVIVEGPPVSQARVTTGRDAKDPVLLVVGGLSPRTAAAVADQLKDMVSDSTASLPLPLISTIYGRRARQMTWRTFAVLTPGQPLRFAEPSLVPRAKPNVVFVFSGQGPQNLEMGREFFRTHAVFRESVLEMDAIYSRVVGKSLIHSTGLFMDNITPADPVGKIWPIAVTLPAITMVQIAIHDLLVSLGVAPDAVLGHSAGETSLIYTSGAGPKGLALEVAIARGKAISIVEQSVKGTMAALSCTEGQAQALIDEVTRGRDSPGIDIACLNAHDAVAISGLTSVIDEIVALAESRDILARKIRTNAPIHSCLMEVCRSQYQSLVGAAFDRYPGVHRPSVATFSTLSGVRFDEPFTADYFWHNARGTVLFTRAVASAVAAFPSSVFVEISPHPVLSAYLTTLVGETTPVACPMKRPSRDGQPLETQALLETLGRVTTAGLNCIDFNALNGHPRNDPTLRLPSYPFNPKQVPTHADATPYFARMQSRIGPLNHPRLRLNTETHPILGQHIIKGEPIMPGAGFIEMALEFGARELWDVEFSSALSLSGEKPSTVEVKLDGAHWSVKSSSSLTTRSQDKSWTLFGDPTFDHVHSQGYLSRDALEPEEPLDLDVIRGRCDALDLAGFYDSLKTFADFGPDLRRVTRCFRNENEALVEVKGAQDLDLGGYVFHPAILDACFHIMVHEELTANRDPNAFYLPAKVEQIIIHDPLVNGEPFPPTVFAHVEFQAWTPGSLLFNLAIVDHSGAKLCTMQGFQLERHESALKADIEKRFDLVFQPVAIPIQDIKEAHKIVPTSCPDTLELFQVLDRLSAEALKTSLETDIILGEGIDRRRYLDFARAAVAKLGMTPMPDALAMEALRAKWPAHFEVTERVSRVNKEVFTSSKVAVEALFSDTIMTQIYNRKSDIASICEAGAATFREALTRIAAAGKRAIRVLEIGTGTGMLTEYLAEVLEDFDSATVEYVASDISFAVMADVASRTAYPHMRMQAFDLAKPIQDQGLDPSSFDIVTGLHVLHAVPELTFALASLQDLLVPGGSLVILELDGDAWDGEYPGTIWHDFIFGCFSEWFGCTDGRVHCALSILDWKERLHEAGFRNVITYGDSSETHLAFAFEAQSPATSQLALPVPRLRQDPVMLWYSQGDEMSLQARILDLNQDEGLCLWFIVSQETDGDAALGFSRSLRREIPMWDIHLAIFEGTWTIEGQVDTIRRASNNAGVELEVKFNQDGDILVSRIVPSASPSLLRSFNPNEPWAQVGSDIAHRSLPPLLDNHVSVQVTAWSSPGTVRGFVGSVLESCSTAIREGDIVIGVTPSAQFMNQIQAHAGLLVKAAPGHPFSGEMASGAVGLAVAAFAIGPATLTRSDRLASIRRVLVTHSNSEVARTLAWFFSQLGAQVTTLEGDATSSTLPSSKSYKTRVRYDLVLPAFHAKADVEAMERLLSRHGSFVSWEDPSGDFSRSLKESPWAVGSALEAALEKTHSRPCPSLSFIDPMAPLLVQPGDLVSSNAPLFDHRKSYLLVGGIGGLGMQIALWMYQNGARYIVLTSRSGTKSLKNTQDILGDRIYSYLRRCDDLTLRLEAVDAASKAATYALIQTITKPLGGCMLMSLVLRDGSFLQRTAEDFSSVFAAKTGAFHAFADIVSIPSLDFLITFSSVAGLLGNHGQTTYSSASTALDGLLRDYPNAFSLIVPGIIDAGRLVREMREGRAGHLAEWGMTSRELCDCIGDGICKLRTAPFAQYIPNLRWNIVEKYMGSSPIFKHLCVAERSEAAQADIGNEKSALDIVLSLLNVAIEDFSPDVPFTAYGLDSLAAVRLSTALRPIVKVSQLQLVGNMTMTELERRIEEARNQVAEEEEVVVWPELGRAGETIVKLRDGEGIPFIIIHGAGGTLHGFEPLQEKFRTPLWAIQQTPDAPTDSLQSLSAHYYECIKDALPEGPYRLGAFSASSTVAFGIARLMEAQGDELVQLAFIDHFPTLFASPAYDLGTFVLPDGSLHPQLLRHSHEVIQDVLRRDGGGKLVTRHRLADELAKATKGLPVSEFAQSYHDAVAPFIGMLAKFIAQLSKGDGECLSIEPFLRWLKGTSAPITVYIATDGINGILPPQSGREWSDLGVTKCFPGAKVVDIQGGHFDMLGSDDLIERLQNEWSRPY</sequence>
<dbReference type="PROSITE" id="PS00012">
    <property type="entry name" value="PHOSPHOPANTETHEINE"/>
    <property type="match status" value="1"/>
</dbReference>
<dbReference type="PROSITE" id="PS51257">
    <property type="entry name" value="PROKAR_LIPOPROTEIN"/>
    <property type="match status" value="1"/>
</dbReference>
<dbReference type="InterPro" id="IPR001227">
    <property type="entry name" value="Ac_transferase_dom_sf"/>
</dbReference>
<evidence type="ECO:0000256" key="6">
    <source>
        <dbReference type="PROSITE-ProRule" id="PRU01363"/>
    </source>
</evidence>
<dbReference type="OrthoDB" id="329835at2759"/>
<dbReference type="Gene3D" id="3.40.50.720">
    <property type="entry name" value="NAD(P)-binding Rossmann-like Domain"/>
    <property type="match status" value="1"/>
</dbReference>
<dbReference type="SMART" id="SM00827">
    <property type="entry name" value="PKS_AT"/>
    <property type="match status" value="1"/>
</dbReference>
<dbReference type="SUPFAM" id="SSF47336">
    <property type="entry name" value="ACP-like"/>
    <property type="match status" value="1"/>
</dbReference>
<dbReference type="InterPro" id="IPR049552">
    <property type="entry name" value="PKS_DH_N"/>
</dbReference>
<dbReference type="SMART" id="SM00826">
    <property type="entry name" value="PKS_DH"/>
    <property type="match status" value="1"/>
</dbReference>
<keyword evidence="2" id="KW-0597">Phosphoprotein</keyword>
<dbReference type="InterPro" id="IPR009081">
    <property type="entry name" value="PP-bd_ACP"/>
</dbReference>
<accession>A0A067MSG7</accession>
<dbReference type="InterPro" id="IPR001031">
    <property type="entry name" value="Thioesterase"/>
</dbReference>
<dbReference type="InterPro" id="IPR042104">
    <property type="entry name" value="PKS_dehydratase_sf"/>
</dbReference>